<evidence type="ECO:0000313" key="2">
    <source>
        <dbReference type="Proteomes" id="UP001171111"/>
    </source>
</evidence>
<dbReference type="EMBL" id="JAULJQ010000004">
    <property type="protein sequence ID" value="MDO2409384.1"/>
    <property type="molecule type" value="Genomic_DNA"/>
</dbReference>
<keyword evidence="2" id="KW-1185">Reference proteome</keyword>
<dbReference type="Proteomes" id="UP001171111">
    <property type="component" value="Unassembled WGS sequence"/>
</dbReference>
<protein>
    <submittedName>
        <fullName evidence="1">Uncharacterized protein</fullName>
    </submittedName>
</protein>
<comment type="caution">
    <text evidence="1">The sequence shown here is derived from an EMBL/GenBank/DDBJ whole genome shotgun (WGS) entry which is preliminary data.</text>
</comment>
<name>A0ABT8T6P9_9BACT</name>
<reference evidence="1 2" key="1">
    <citation type="submission" date="2023-06" db="EMBL/GenBank/DDBJ databases">
        <title>Campylobacter magnum sp. nov., isolated from cecal contents of domestic pigs (Sus scrofa domesticus).</title>
        <authorList>
            <person name="Papic B."/>
            <person name="Gruntar I."/>
        </authorList>
    </citation>
    <scope>NUCLEOTIDE SEQUENCE [LARGE SCALE GENOMIC DNA]</scope>
    <source>
        <strain evidence="2">34484-21</strain>
    </source>
</reference>
<dbReference type="RefSeq" id="WP_302244263.1">
    <property type="nucleotide sequence ID" value="NZ_JAULJQ010000004.1"/>
</dbReference>
<gene>
    <name evidence="1" type="ORF">Q2362_04625</name>
</gene>
<proteinExistence type="predicted"/>
<accession>A0ABT8T6P9</accession>
<organism evidence="1 2">
    <name type="scientific">Campylobacter magnus</name>
    <dbReference type="NCBI Taxonomy" id="3026462"/>
    <lineage>
        <taxon>Bacteria</taxon>
        <taxon>Pseudomonadati</taxon>
        <taxon>Campylobacterota</taxon>
        <taxon>Epsilonproteobacteria</taxon>
        <taxon>Campylobacterales</taxon>
        <taxon>Campylobacteraceae</taxon>
        <taxon>Campylobacter</taxon>
    </lineage>
</organism>
<sequence length="68" mass="7774">MSDFLGDLAAIKADMVKSSAPKDAEKPKINPNKDEIKEHFLNESKEEKFARLQDEFADFIEYNGVKKI</sequence>
<evidence type="ECO:0000313" key="1">
    <source>
        <dbReference type="EMBL" id="MDO2409384.1"/>
    </source>
</evidence>